<comment type="similarity">
    <text evidence="9">Belongs to the MICU1 family. MICU1 subfamily.</text>
</comment>
<evidence type="ECO:0000256" key="8">
    <source>
        <dbReference type="ARBA" id="ARBA00023136"/>
    </source>
</evidence>
<dbReference type="InterPro" id="IPR011992">
    <property type="entry name" value="EF-hand-dom_pair"/>
</dbReference>
<dbReference type="PROSITE" id="PS50222">
    <property type="entry name" value="EF_HAND_2"/>
    <property type="match status" value="1"/>
</dbReference>
<keyword evidence="3" id="KW-0479">Metal-binding</keyword>
<dbReference type="GO" id="GO:0051560">
    <property type="term" value="P:mitochondrial calcium ion homeostasis"/>
    <property type="evidence" value="ECO:0007669"/>
    <property type="project" value="TreeGrafter"/>
</dbReference>
<feature type="domain" description="EF-hand" evidence="10">
    <location>
        <begin position="83"/>
        <end position="108"/>
    </location>
</feature>
<dbReference type="EMBL" id="CAAALY010038990">
    <property type="protein sequence ID" value="VEL18849.1"/>
    <property type="molecule type" value="Genomic_DNA"/>
</dbReference>
<evidence type="ECO:0000256" key="7">
    <source>
        <dbReference type="ARBA" id="ARBA00023128"/>
    </source>
</evidence>
<evidence type="ECO:0000256" key="9">
    <source>
        <dbReference type="ARBA" id="ARBA00038333"/>
    </source>
</evidence>
<evidence type="ECO:0000256" key="1">
    <source>
        <dbReference type="ARBA" id="ARBA00004273"/>
    </source>
</evidence>
<keyword evidence="12" id="KW-1185">Reference proteome</keyword>
<evidence type="ECO:0000259" key="10">
    <source>
        <dbReference type="PROSITE" id="PS50222"/>
    </source>
</evidence>
<dbReference type="Pfam" id="PF13202">
    <property type="entry name" value="EF-hand_5"/>
    <property type="match status" value="1"/>
</dbReference>
<evidence type="ECO:0000256" key="6">
    <source>
        <dbReference type="ARBA" id="ARBA00022946"/>
    </source>
</evidence>
<dbReference type="GO" id="GO:1990246">
    <property type="term" value="C:uniplex complex"/>
    <property type="evidence" value="ECO:0007669"/>
    <property type="project" value="TreeGrafter"/>
</dbReference>
<evidence type="ECO:0000313" key="11">
    <source>
        <dbReference type="EMBL" id="VEL18849.1"/>
    </source>
</evidence>
<dbReference type="GO" id="GO:0036444">
    <property type="term" value="P:calcium import into the mitochondrion"/>
    <property type="evidence" value="ECO:0007669"/>
    <property type="project" value="TreeGrafter"/>
</dbReference>
<comment type="subcellular location">
    <subcellularLocation>
        <location evidence="1">Mitochondrion inner membrane</location>
    </subcellularLocation>
    <subcellularLocation>
        <location evidence="2">Mitochondrion intermembrane space</location>
    </subcellularLocation>
</comment>
<organism evidence="11 12">
    <name type="scientific">Protopolystoma xenopodis</name>
    <dbReference type="NCBI Taxonomy" id="117903"/>
    <lineage>
        <taxon>Eukaryota</taxon>
        <taxon>Metazoa</taxon>
        <taxon>Spiralia</taxon>
        <taxon>Lophotrochozoa</taxon>
        <taxon>Platyhelminthes</taxon>
        <taxon>Monogenea</taxon>
        <taxon>Polyopisthocotylea</taxon>
        <taxon>Polystomatidea</taxon>
        <taxon>Polystomatidae</taxon>
        <taxon>Protopolystoma</taxon>
    </lineage>
</organism>
<keyword evidence="4" id="KW-0677">Repeat</keyword>
<keyword evidence="7" id="KW-0496">Mitochondrion</keyword>
<accession>A0A448WS55</accession>
<dbReference type="Proteomes" id="UP000784294">
    <property type="component" value="Unassembled WGS sequence"/>
</dbReference>
<keyword evidence="6" id="KW-0809">Transit peptide</keyword>
<name>A0A448WS55_9PLAT</name>
<keyword evidence="5" id="KW-0999">Mitochondrion inner membrane</keyword>
<dbReference type="OrthoDB" id="2161at2759"/>
<reference evidence="11" key="1">
    <citation type="submission" date="2018-11" db="EMBL/GenBank/DDBJ databases">
        <authorList>
            <consortium name="Pathogen Informatics"/>
        </authorList>
    </citation>
    <scope>NUCLEOTIDE SEQUENCE</scope>
</reference>
<evidence type="ECO:0000256" key="4">
    <source>
        <dbReference type="ARBA" id="ARBA00022737"/>
    </source>
</evidence>
<comment type="caution">
    <text evidence="11">The sequence shown here is derived from an EMBL/GenBank/DDBJ whole genome shotgun (WGS) entry which is preliminary data.</text>
</comment>
<dbReference type="PANTHER" id="PTHR12294">
    <property type="entry name" value="EF HAND DOMAIN FAMILY A1,A2-RELATED"/>
    <property type="match status" value="1"/>
</dbReference>
<dbReference type="Gene3D" id="1.10.238.10">
    <property type="entry name" value="EF-hand"/>
    <property type="match status" value="1"/>
</dbReference>
<dbReference type="AlphaFoldDB" id="A0A448WS55"/>
<dbReference type="InterPro" id="IPR002048">
    <property type="entry name" value="EF_hand_dom"/>
</dbReference>
<evidence type="ECO:0000256" key="3">
    <source>
        <dbReference type="ARBA" id="ARBA00022723"/>
    </source>
</evidence>
<dbReference type="GO" id="GO:0005758">
    <property type="term" value="C:mitochondrial intermembrane space"/>
    <property type="evidence" value="ECO:0007669"/>
    <property type="project" value="UniProtKB-SubCell"/>
</dbReference>
<sequence length="108" mass="12011">MKPLHIRADVDSLRSIFTKYASVKKGNDYYMNSVDFGVKYLGLFDPENYNEASVNLIAGAVDTTKDGLISFEEFMAFEALLCTPDAMYATAFQIFDKTGTGFVSFSES</sequence>
<dbReference type="GO" id="GO:0005509">
    <property type="term" value="F:calcium ion binding"/>
    <property type="evidence" value="ECO:0007669"/>
    <property type="project" value="InterPro"/>
</dbReference>
<keyword evidence="8" id="KW-0472">Membrane</keyword>
<dbReference type="SUPFAM" id="SSF47473">
    <property type="entry name" value="EF-hand"/>
    <property type="match status" value="1"/>
</dbReference>
<evidence type="ECO:0000256" key="5">
    <source>
        <dbReference type="ARBA" id="ARBA00022792"/>
    </source>
</evidence>
<protein>
    <recommendedName>
        <fullName evidence="10">EF-hand domain-containing protein</fullName>
    </recommendedName>
</protein>
<evidence type="ECO:0000256" key="2">
    <source>
        <dbReference type="ARBA" id="ARBA00004569"/>
    </source>
</evidence>
<dbReference type="PANTHER" id="PTHR12294:SF1">
    <property type="entry name" value="CALCIUM UPTAKE PROTEIN 1, MITOCHONDRIAL"/>
    <property type="match status" value="1"/>
</dbReference>
<proteinExistence type="inferred from homology"/>
<evidence type="ECO:0000313" key="12">
    <source>
        <dbReference type="Proteomes" id="UP000784294"/>
    </source>
</evidence>
<gene>
    <name evidence="11" type="ORF">PXEA_LOCUS12289</name>
</gene>
<dbReference type="InterPro" id="IPR039800">
    <property type="entry name" value="MICU1/2/3"/>
</dbReference>